<evidence type="ECO:0000313" key="4">
    <source>
        <dbReference type="Proteomes" id="UP000050975"/>
    </source>
</evidence>
<keyword evidence="1" id="KW-0732">Signal</keyword>
<evidence type="ECO:0000313" key="3">
    <source>
        <dbReference type="EMBL" id="KPL14999.1"/>
    </source>
</evidence>
<dbReference type="SUPFAM" id="SSF49464">
    <property type="entry name" value="Carboxypeptidase regulatory domain-like"/>
    <property type="match status" value="1"/>
</dbReference>
<protein>
    <recommendedName>
        <fullName evidence="2">TonB-dependent receptor plug domain-containing protein</fullName>
    </recommendedName>
</protein>
<dbReference type="AlphaFoldDB" id="A0A0S8JYZ4"/>
<dbReference type="GO" id="GO:0009279">
    <property type="term" value="C:cell outer membrane"/>
    <property type="evidence" value="ECO:0007669"/>
    <property type="project" value="TreeGrafter"/>
</dbReference>
<dbReference type="GO" id="GO:0015344">
    <property type="term" value="F:siderophore uptake transmembrane transporter activity"/>
    <property type="evidence" value="ECO:0007669"/>
    <property type="project" value="TreeGrafter"/>
</dbReference>
<gene>
    <name evidence="3" type="ORF">AMJ74_02385</name>
</gene>
<dbReference type="PANTHER" id="PTHR30069">
    <property type="entry name" value="TONB-DEPENDENT OUTER MEMBRANE RECEPTOR"/>
    <property type="match status" value="1"/>
</dbReference>
<comment type="caution">
    <text evidence="3">The sequence shown here is derived from an EMBL/GenBank/DDBJ whole genome shotgun (WGS) entry which is preliminary data.</text>
</comment>
<dbReference type="InterPro" id="IPR037066">
    <property type="entry name" value="Plug_dom_sf"/>
</dbReference>
<dbReference type="Pfam" id="PF07715">
    <property type="entry name" value="Plug"/>
    <property type="match status" value="1"/>
</dbReference>
<dbReference type="Proteomes" id="UP000050975">
    <property type="component" value="Unassembled WGS sequence"/>
</dbReference>
<dbReference type="InterPro" id="IPR008969">
    <property type="entry name" value="CarboxyPept-like_regulatory"/>
</dbReference>
<dbReference type="Pfam" id="PF13715">
    <property type="entry name" value="CarbopepD_reg_2"/>
    <property type="match status" value="1"/>
</dbReference>
<dbReference type="InterPro" id="IPR039426">
    <property type="entry name" value="TonB-dep_rcpt-like"/>
</dbReference>
<sequence>MYLIAIVCLLHAYGSVSAYTNIYLENTTLGSATNDKGYYIIHKIPPGTYNIIFSYIGYESSIIDTIIEENQNLTLNVELSPSVLEVEEVTVSAERTRFERTVEVSHIVFTPREIKSVPSLFEGDLIKTLQLMPGVVTMHDLSNKLHVRGGSPDENLVLLDGITVYNPSTHLGGLFSTFNPDAVGYAELYAGGFPANFGDRLSSVINVDTKEGNSKKYTGKVNVGLVTSKFLLEGPIPNGSFLLGGRRTYFDALVWLYSKIRNDDISLPYYFYDLIAKVNFNVSSENRFTLAGLSSTDVVSFLENTQGEADEQIDLEWGNRGLSLRWRLVFNPKFYGEMIGAWSNFLTHLEYIDYTDTTENLNLYEDITDYTLKCDFNYFWDENHTIDFGIDGKVMTVGYNYDITEEVFFDQEQKMNIVSAYLQNKSFLLPNILSVKAGLRGVYYDRGKRFSFDPRLGIKYLFKPNTAFNLAAGKYSQFLVTMNSQESYFSVFDFWRPVSETQKVPTAYHVVAGFEQWFDEKTKFTIEPYYKKYYNLLTPAIDEIFFSEPTDSLKVGDGYAAGIDFFLKKTMEDVFGWISYSFSYTKRKFEGGYYSPRYDRRHNLNIVFGFTIPHSVPLIRNGTLSARWYLATGLPYAQDIARYRYYYWDPRFSTNQGEWTTIRSARDAFRLPLSHRLDLHIEKNIRIFGLDGSWYIDVINVYNRKNIAFYNVDYDEDPPEIKEYVLLPIPIPSFGFNLRF</sequence>
<organism evidence="3 4">
    <name type="scientific">candidate division WOR_3 bacterium SM1_77</name>
    <dbReference type="NCBI Taxonomy" id="1703778"/>
    <lineage>
        <taxon>Bacteria</taxon>
        <taxon>Bacteria division WOR-3</taxon>
    </lineage>
</organism>
<dbReference type="Gene3D" id="2.170.130.10">
    <property type="entry name" value="TonB-dependent receptor, plug domain"/>
    <property type="match status" value="1"/>
</dbReference>
<dbReference type="Gene3D" id="2.60.40.1120">
    <property type="entry name" value="Carboxypeptidase-like, regulatory domain"/>
    <property type="match status" value="1"/>
</dbReference>
<dbReference type="EMBL" id="LJVE01000027">
    <property type="protein sequence ID" value="KPL14999.1"/>
    <property type="molecule type" value="Genomic_DNA"/>
</dbReference>
<feature type="domain" description="TonB-dependent receptor plug" evidence="2">
    <location>
        <begin position="123"/>
        <end position="199"/>
    </location>
</feature>
<evidence type="ECO:0000259" key="2">
    <source>
        <dbReference type="Pfam" id="PF07715"/>
    </source>
</evidence>
<reference evidence="3 4" key="1">
    <citation type="journal article" date="2015" name="Microbiome">
        <title>Genomic resolution of linkages in carbon, nitrogen, and sulfur cycling among widespread estuary sediment bacteria.</title>
        <authorList>
            <person name="Baker B.J."/>
            <person name="Lazar C.S."/>
            <person name="Teske A.P."/>
            <person name="Dick G.J."/>
        </authorList>
    </citation>
    <scope>NUCLEOTIDE SEQUENCE [LARGE SCALE GENOMIC DNA]</scope>
    <source>
        <strain evidence="3">SM1_77</strain>
    </source>
</reference>
<evidence type="ECO:0000256" key="1">
    <source>
        <dbReference type="ARBA" id="ARBA00022729"/>
    </source>
</evidence>
<dbReference type="GO" id="GO:0044718">
    <property type="term" value="P:siderophore transmembrane transport"/>
    <property type="evidence" value="ECO:0007669"/>
    <property type="project" value="TreeGrafter"/>
</dbReference>
<dbReference type="SUPFAM" id="SSF56935">
    <property type="entry name" value="Porins"/>
    <property type="match status" value="1"/>
</dbReference>
<accession>A0A0S8JYZ4</accession>
<proteinExistence type="predicted"/>
<name>A0A0S8JYZ4_UNCW3</name>
<dbReference type="PANTHER" id="PTHR30069:SF29">
    <property type="entry name" value="HEMOGLOBIN AND HEMOGLOBIN-HAPTOGLOBIN-BINDING PROTEIN 1-RELATED"/>
    <property type="match status" value="1"/>
</dbReference>
<dbReference type="InterPro" id="IPR012910">
    <property type="entry name" value="Plug_dom"/>
</dbReference>